<evidence type="ECO:0000313" key="5">
    <source>
        <dbReference type="Proteomes" id="UP000237983"/>
    </source>
</evidence>
<dbReference type="PANTHER" id="PTHR10655">
    <property type="entry name" value="LYSOPHOSPHOLIPASE-RELATED"/>
    <property type="match status" value="1"/>
</dbReference>
<dbReference type="GO" id="GO:0016787">
    <property type="term" value="F:hydrolase activity"/>
    <property type="evidence" value="ECO:0007669"/>
    <property type="project" value="UniProtKB-KW"/>
</dbReference>
<gene>
    <name evidence="4" type="ORF">B0I08_11211</name>
</gene>
<accession>A0A2T0V3C5</accession>
<dbReference type="AlphaFoldDB" id="A0A2T0V3C5"/>
<evidence type="ECO:0000256" key="2">
    <source>
        <dbReference type="ARBA" id="ARBA00022801"/>
    </source>
</evidence>
<dbReference type="OrthoDB" id="9780848at2"/>
<protein>
    <submittedName>
        <fullName evidence="4">Phospholipase/carboxylesterase</fullName>
    </submittedName>
</protein>
<dbReference type="Pfam" id="PF02230">
    <property type="entry name" value="Abhydrolase_2"/>
    <property type="match status" value="1"/>
</dbReference>
<dbReference type="EMBL" id="PVTL01000012">
    <property type="protein sequence ID" value="PRY64627.1"/>
    <property type="molecule type" value="Genomic_DNA"/>
</dbReference>
<reference evidence="4 5" key="1">
    <citation type="submission" date="2018-03" db="EMBL/GenBank/DDBJ databases">
        <title>Genomic Encyclopedia of Type Strains, Phase III (KMG-III): the genomes of soil and plant-associated and newly described type strains.</title>
        <authorList>
            <person name="Whitman W."/>
        </authorList>
    </citation>
    <scope>NUCLEOTIDE SEQUENCE [LARGE SCALE GENOMIC DNA]</scope>
    <source>
        <strain evidence="4 5">CGMCC 1.12484</strain>
    </source>
</reference>
<comment type="similarity">
    <text evidence="1">Belongs to the AB hydrolase superfamily. AB hydrolase 2 family.</text>
</comment>
<comment type="caution">
    <text evidence="4">The sequence shown here is derived from an EMBL/GenBank/DDBJ whole genome shotgun (WGS) entry which is preliminary data.</text>
</comment>
<evidence type="ECO:0000259" key="3">
    <source>
        <dbReference type="Pfam" id="PF02230"/>
    </source>
</evidence>
<sequence>MNASQAHVAPSEWPHIYRPGAGFVVLALHGTGGNEEEITALAQRIAPGAAVLAPRGRVSENGAGRWFRRASEGVFDVDDVIYRAHELAAFIDWSVNEYGLTGMPIVATGFSNGANMALALGMLHPDRIPSIVAFSGMYPFGTRALPLDLPSSRILLLNGTADPMAPTASVQTLVATATARGAEVALLSREGGHGIAHSDLAEAERWVRSLTSAAD</sequence>
<dbReference type="InterPro" id="IPR050565">
    <property type="entry name" value="LYPA1-2/EST-like"/>
</dbReference>
<organism evidence="4 5">
    <name type="scientific">Glaciihabitans tibetensis</name>
    <dbReference type="NCBI Taxonomy" id="1266600"/>
    <lineage>
        <taxon>Bacteria</taxon>
        <taxon>Bacillati</taxon>
        <taxon>Actinomycetota</taxon>
        <taxon>Actinomycetes</taxon>
        <taxon>Micrococcales</taxon>
        <taxon>Microbacteriaceae</taxon>
        <taxon>Glaciihabitans</taxon>
    </lineage>
</organism>
<evidence type="ECO:0000313" key="4">
    <source>
        <dbReference type="EMBL" id="PRY64627.1"/>
    </source>
</evidence>
<keyword evidence="2" id="KW-0378">Hydrolase</keyword>
<proteinExistence type="inferred from homology"/>
<evidence type="ECO:0000256" key="1">
    <source>
        <dbReference type="ARBA" id="ARBA00006499"/>
    </source>
</evidence>
<dbReference type="InterPro" id="IPR029058">
    <property type="entry name" value="AB_hydrolase_fold"/>
</dbReference>
<feature type="domain" description="Phospholipase/carboxylesterase/thioesterase" evidence="3">
    <location>
        <begin position="61"/>
        <end position="205"/>
    </location>
</feature>
<dbReference type="Proteomes" id="UP000237983">
    <property type="component" value="Unassembled WGS sequence"/>
</dbReference>
<dbReference type="InterPro" id="IPR003140">
    <property type="entry name" value="PLipase/COase/thioEstase"/>
</dbReference>
<dbReference type="RefSeq" id="WP_106214943.1">
    <property type="nucleotide sequence ID" value="NZ_PVTL01000012.1"/>
</dbReference>
<dbReference type="PANTHER" id="PTHR10655:SF17">
    <property type="entry name" value="LYSOPHOSPHOLIPASE-LIKE PROTEIN 1"/>
    <property type="match status" value="1"/>
</dbReference>
<dbReference type="SUPFAM" id="SSF53474">
    <property type="entry name" value="alpha/beta-Hydrolases"/>
    <property type="match status" value="1"/>
</dbReference>
<dbReference type="Gene3D" id="3.40.50.1820">
    <property type="entry name" value="alpha/beta hydrolase"/>
    <property type="match status" value="1"/>
</dbReference>
<name>A0A2T0V3C5_9MICO</name>
<keyword evidence="5" id="KW-1185">Reference proteome</keyword>